<dbReference type="PROSITE" id="PS50005">
    <property type="entry name" value="TPR"/>
    <property type="match status" value="1"/>
</dbReference>
<proteinExistence type="predicted"/>
<dbReference type="SMART" id="SM00028">
    <property type="entry name" value="TPR"/>
    <property type="match status" value="1"/>
</dbReference>
<sequence>MLSYTWRNYYLLATTMNEVDAQIIKNQICPLIEKGEIALLLGAGFSYRNKSINGEIPTGDGLKEALLEKCNTPIGPKTTLKDAYTYASRKIENFNEYLKNFFIVDRAEKWQENIFQYVWSRIYTTNIDNVLNVAYDACKGKGKSSCDFEFFNYSDQASTSNIIGCTPVVSIHGTIYELEKGFIFSSLDYAIASNKLFDWHNELAARMLLGGLVVIGNQLDESDIDTYVSRRGDTYGRPSTPAQNWIVLPDPDPIKKENYIEAGYYVIDATAEDFFSTIYTNLRPKKLVDLVLESIPAVKTKISTVGAMTWFKEAFNPVVDSIEKSRTESGILRHFVTGAHPEWFYIINDAHAKTQRIGALASSIAINLATATTGIGIFHVIGPSGSGKTTGIRSALIDIVEKYPYVYEFNSSNGIDLGKFISIISGFSEKSKAIFVFYNSTEFYYAINSISSELHDKIKSYCLFILEDRQYEYKANLRHLSDVLTVPQIFEFGALSYDDATAICSKINSHAIKLGDFSELPLERQAGTLMSRERGFNGDLLSALYSLTTHENFETKIHNEFHSVKEENAKTILSIVAILNHIGSNAPINYVAGMTQIAVSEIQRYIEESLSGIIVDFGSRGVLSCRHRVIADYYFDNCISHRGGKEQILKMLEYLSNKFTVDDIKFHPVPYQIYKSLISFNFLYEQYFSKSIRKTETEKIYHQAQKWYGHDGVFWLQFGRFYRKLQRYDDAIECFRTGLEFYDSFQTRHSLGAALVAKYAHDGYKDRTLLTEGVDCLEFERQRRGTSDSYPTATICDYLIDICNAQPHDEEMREKLKECINYGMKHFKEDDYFKGILSKYWKKTHPQPTLTKAPKKRAFSPSKR</sequence>
<dbReference type="AlphaFoldDB" id="A0A6J4ZVE9"/>
<dbReference type="Gene3D" id="1.25.40.10">
    <property type="entry name" value="Tetratricopeptide repeat domain"/>
    <property type="match status" value="1"/>
</dbReference>
<feature type="repeat" description="TPR" evidence="1">
    <location>
        <begin position="712"/>
        <end position="745"/>
    </location>
</feature>
<name>A0A6J4ZVE9_9BURK</name>
<feature type="domain" description="Novel STAND NTPase 5" evidence="2">
    <location>
        <begin position="334"/>
        <end position="475"/>
    </location>
</feature>
<keyword evidence="4" id="KW-1185">Reference proteome</keyword>
<dbReference type="InterPro" id="IPR057574">
    <property type="entry name" value="nSTAND_NTPase5_dom"/>
</dbReference>
<keyword evidence="1" id="KW-0802">TPR repeat</keyword>
<dbReference type="Pfam" id="PF25199">
    <property type="entry name" value="nSTAND_NTPase5"/>
    <property type="match status" value="1"/>
</dbReference>
<accession>A0A6J4ZVE9</accession>
<protein>
    <recommendedName>
        <fullName evidence="2">Novel STAND NTPase 5 domain-containing protein</fullName>
    </recommendedName>
</protein>
<reference evidence="3 4" key="1">
    <citation type="submission" date="2020-04" db="EMBL/GenBank/DDBJ databases">
        <authorList>
            <person name="De Canck E."/>
        </authorList>
    </citation>
    <scope>NUCLEOTIDE SEQUENCE [LARGE SCALE GENOMIC DNA]</scope>
    <source>
        <strain evidence="3 4">LMG 26845</strain>
    </source>
</reference>
<gene>
    <name evidence="3" type="ORF">LMG26845_01709</name>
</gene>
<dbReference type="SUPFAM" id="SSF52540">
    <property type="entry name" value="P-loop containing nucleoside triphosphate hydrolases"/>
    <property type="match status" value="1"/>
</dbReference>
<evidence type="ECO:0000313" key="3">
    <source>
        <dbReference type="EMBL" id="CAB3636425.1"/>
    </source>
</evidence>
<dbReference type="Pfam" id="PF13289">
    <property type="entry name" value="SIR2_2"/>
    <property type="match status" value="1"/>
</dbReference>
<dbReference type="InterPro" id="IPR019734">
    <property type="entry name" value="TPR_rpt"/>
</dbReference>
<dbReference type="InterPro" id="IPR027417">
    <property type="entry name" value="P-loop_NTPase"/>
</dbReference>
<dbReference type="InterPro" id="IPR011990">
    <property type="entry name" value="TPR-like_helical_dom_sf"/>
</dbReference>
<evidence type="ECO:0000313" key="4">
    <source>
        <dbReference type="Proteomes" id="UP000507979"/>
    </source>
</evidence>
<evidence type="ECO:0000256" key="1">
    <source>
        <dbReference type="PROSITE-ProRule" id="PRU00339"/>
    </source>
</evidence>
<dbReference type="Proteomes" id="UP000507979">
    <property type="component" value="Unassembled WGS sequence"/>
</dbReference>
<dbReference type="EMBL" id="CADIJR010000011">
    <property type="protein sequence ID" value="CAB3636425.1"/>
    <property type="molecule type" value="Genomic_DNA"/>
</dbReference>
<evidence type="ECO:0000259" key="2">
    <source>
        <dbReference type="Pfam" id="PF25199"/>
    </source>
</evidence>
<organism evidence="3 4">
    <name type="scientific">Achromobacter insuavis</name>
    <dbReference type="NCBI Taxonomy" id="1287735"/>
    <lineage>
        <taxon>Bacteria</taxon>
        <taxon>Pseudomonadati</taxon>
        <taxon>Pseudomonadota</taxon>
        <taxon>Betaproteobacteria</taxon>
        <taxon>Burkholderiales</taxon>
        <taxon>Alcaligenaceae</taxon>
        <taxon>Achromobacter</taxon>
    </lineage>
</organism>
<dbReference type="SUPFAM" id="SSF48452">
    <property type="entry name" value="TPR-like"/>
    <property type="match status" value="1"/>
</dbReference>